<keyword evidence="3" id="KW-1185">Reference proteome</keyword>
<protein>
    <submittedName>
        <fullName evidence="2">Uncharacterized protein</fullName>
    </submittedName>
</protein>
<gene>
    <name evidence="2" type="ORF">QO018_004429</name>
</gene>
<dbReference type="InterPro" id="IPR008768">
    <property type="entry name" value="Gp9-like"/>
</dbReference>
<feature type="compositionally biased region" description="Basic and acidic residues" evidence="1">
    <location>
        <begin position="106"/>
        <end position="119"/>
    </location>
</feature>
<accession>A0ABU0MPY9</accession>
<dbReference type="Proteomes" id="UP001244552">
    <property type="component" value="Unassembled WGS sequence"/>
</dbReference>
<evidence type="ECO:0000256" key="1">
    <source>
        <dbReference type="SAM" id="MobiDB-lite"/>
    </source>
</evidence>
<comment type="caution">
    <text evidence="2">The sequence shown here is derived from an EMBL/GenBank/DDBJ whole genome shotgun (WGS) entry which is preliminary data.</text>
</comment>
<evidence type="ECO:0000313" key="2">
    <source>
        <dbReference type="EMBL" id="MDQ0535547.1"/>
    </source>
</evidence>
<feature type="region of interest" description="Disordered" evidence="1">
    <location>
        <begin position="1"/>
        <end position="51"/>
    </location>
</feature>
<proteinExistence type="predicted"/>
<dbReference type="Pfam" id="PF05396">
    <property type="entry name" value="Phage_T7_Capsid"/>
    <property type="match status" value="1"/>
</dbReference>
<evidence type="ECO:0000313" key="3">
    <source>
        <dbReference type="Proteomes" id="UP001244552"/>
    </source>
</evidence>
<feature type="region of interest" description="Disordered" evidence="1">
    <location>
        <begin position="72"/>
        <end position="119"/>
    </location>
</feature>
<dbReference type="RefSeq" id="WP_246513336.1">
    <property type="nucleotide sequence ID" value="NZ_JAGINO010000018.1"/>
</dbReference>
<organism evidence="2 3">
    <name type="scientific">Azospirillum picis</name>
    <dbReference type="NCBI Taxonomy" id="488438"/>
    <lineage>
        <taxon>Bacteria</taxon>
        <taxon>Pseudomonadati</taxon>
        <taxon>Pseudomonadota</taxon>
        <taxon>Alphaproteobacteria</taxon>
        <taxon>Rhodospirillales</taxon>
        <taxon>Azospirillaceae</taxon>
        <taxon>Azospirillum</taxon>
    </lineage>
</organism>
<name>A0ABU0MPY9_9PROT</name>
<reference evidence="2 3" key="1">
    <citation type="submission" date="2023-07" db="EMBL/GenBank/DDBJ databases">
        <title>Genomic Encyclopedia of Type Strains, Phase IV (KMG-IV): sequencing the most valuable type-strain genomes for metagenomic binning, comparative biology and taxonomic classification.</title>
        <authorList>
            <person name="Goeker M."/>
        </authorList>
    </citation>
    <scope>NUCLEOTIDE SEQUENCE [LARGE SCALE GENOMIC DNA]</scope>
    <source>
        <strain evidence="2 3">DSM 19922</strain>
    </source>
</reference>
<sequence>MMPDVLPTAAVQPRLAQTRPVQSLTVPPPGDGVPSDPVRLPVPEKFRDPRTGALRVEALLKSYLELERRLSSQAPASAGPEPAGQNRSDPTLPGPAVPEAAMPDPAVHDPAAHDLDRSDPAGLRQVAGVPELPDGYLIACDHGLFDPDPEINRRLFEAGYTPPQAQLLYDLAAERMVPLVQRFAAEVQADLQAEMRAEREVERLVSRFGGEERWREVSRQILAWAGNRLPAAVVEGLATTYDGVMALHAMMAGSEPLALSTVGDRAGSADGEAELRTLMRDPRYWRERDPAVIARVTQGFQRLYPGQG</sequence>
<dbReference type="EMBL" id="JAUSVU010000018">
    <property type="protein sequence ID" value="MDQ0535547.1"/>
    <property type="molecule type" value="Genomic_DNA"/>
</dbReference>